<dbReference type="AlphaFoldDB" id="A0A385PYR0"/>
<gene>
    <name evidence="3" type="ORF">D4A81_03555</name>
</gene>
<dbReference type="InterPro" id="IPR055431">
    <property type="entry name" value="RsgI_M"/>
</dbReference>
<dbReference type="KEGG" id="lua:D4A81_03555"/>
<evidence type="ECO:0000313" key="4">
    <source>
        <dbReference type="Proteomes" id="UP000265562"/>
    </source>
</evidence>
<dbReference type="Pfam" id="PF03413">
    <property type="entry name" value="PepSY"/>
    <property type="match status" value="3"/>
</dbReference>
<sequence length="523" mass="56379">MKREDIEKKLDTAVSGMIPEDMFKRISENIVSEDTERMKKGMKKFSKGFVGVAAAACVLLAVGVVGVPYYGNNYVPDSHVDIDVNPGVEIVTNKKNKVLEVQSTNQDGASVIDGMNLKNTELKVAVNALIGSMVQKGYITSDNTGILVTVRNNNEDKANQVKAEVLDDINVALSTNDIKARVMNQTAKNSVDVDKFAKENSISIGKAVFVLNLAAKDSSLDAKELAKMKVSDIANLVVQKGIDIRDIVDYDSDDSIWENIADAIEDIDEDARENAVSTSAAINSAKNISIEDAKQIAFAHAKIAQSGVTFIKAKLDTEDGRQVYDIEFYSGNTEYDYEIDAISGEIVSSDMDIENYTIPDQTAAQPNNTAGDIGIEKAKEIAMSHAGVSPGSVSFVKAKLDTEDGVKVYDIEFHSSNVEYDYEINSATGAIVSFDQDIENYAIPTQPAAPTQAASSGISVDKAKQIALSHAGVSGASFTKVELDTDDGVRVYEIEFKVGNVEYEYEINASSGAIISSSSEVDD</sequence>
<dbReference type="Proteomes" id="UP000265562">
    <property type="component" value="Chromosome"/>
</dbReference>
<accession>A0A385PYR0</accession>
<feature type="domain" description="PepSY" evidence="1">
    <location>
        <begin position="288"/>
        <end position="348"/>
    </location>
</feature>
<name>A0A385PYR0_9FIRM</name>
<evidence type="ECO:0000259" key="1">
    <source>
        <dbReference type="Pfam" id="PF03413"/>
    </source>
</evidence>
<proteinExistence type="predicted"/>
<evidence type="ECO:0000313" key="3">
    <source>
        <dbReference type="EMBL" id="AYA99086.1"/>
    </source>
</evidence>
<feature type="domain" description="PepSY" evidence="1">
    <location>
        <begin position="458"/>
        <end position="516"/>
    </location>
</feature>
<keyword evidence="4" id="KW-1185">Reference proteome</keyword>
<feature type="domain" description="Anti-sigma factor RsgI-like middle" evidence="2">
    <location>
        <begin position="79"/>
        <end position="209"/>
    </location>
</feature>
<reference evidence="3 4" key="1">
    <citation type="submission" date="2018-09" db="EMBL/GenBank/DDBJ databases">
        <title>Genome sequencing of Lachnoanaerobaculum umeaense DSM 23576.</title>
        <authorList>
            <person name="Kook J.-K."/>
            <person name="Park S.-N."/>
            <person name="Lim Y.K."/>
        </authorList>
    </citation>
    <scope>NUCLEOTIDE SEQUENCE [LARGE SCALE GENOMIC DNA]</scope>
    <source>
        <strain evidence="4">DSM 23576 \ CCUG 58757</strain>
    </source>
</reference>
<feature type="domain" description="PepSY" evidence="1">
    <location>
        <begin position="373"/>
        <end position="432"/>
    </location>
</feature>
<dbReference type="EMBL" id="CP032364">
    <property type="protein sequence ID" value="AYA99086.1"/>
    <property type="molecule type" value="Genomic_DNA"/>
</dbReference>
<dbReference type="InterPro" id="IPR025711">
    <property type="entry name" value="PepSY"/>
</dbReference>
<dbReference type="Gene3D" id="3.10.450.40">
    <property type="match status" value="3"/>
</dbReference>
<protein>
    <submittedName>
        <fullName evidence="3">Peptidase</fullName>
    </submittedName>
</protein>
<dbReference type="RefSeq" id="WP_111525433.1">
    <property type="nucleotide sequence ID" value="NZ_CP032364.1"/>
</dbReference>
<organism evidence="3 4">
    <name type="scientific">Lachnoanaerobaculum umeaense</name>
    <dbReference type="NCBI Taxonomy" id="617123"/>
    <lineage>
        <taxon>Bacteria</taxon>
        <taxon>Bacillati</taxon>
        <taxon>Bacillota</taxon>
        <taxon>Clostridia</taxon>
        <taxon>Lachnospirales</taxon>
        <taxon>Lachnospiraceae</taxon>
        <taxon>Lachnoanaerobaculum</taxon>
    </lineage>
</organism>
<dbReference type="OrthoDB" id="2236551at2"/>
<evidence type="ECO:0000259" key="2">
    <source>
        <dbReference type="Pfam" id="PF23750"/>
    </source>
</evidence>
<dbReference type="Pfam" id="PF23750">
    <property type="entry name" value="RsgI_M"/>
    <property type="match status" value="1"/>
</dbReference>